<gene>
    <name evidence="3" type="ORF">NDI86_01190</name>
</gene>
<name>A0ABU2FKD3_9EURY</name>
<keyword evidence="4" id="KW-1185">Reference proteome</keyword>
<feature type="transmembrane region" description="Helical" evidence="2">
    <location>
        <begin position="20"/>
        <end position="40"/>
    </location>
</feature>
<comment type="caution">
    <text evidence="3">The sequence shown here is derived from an EMBL/GenBank/DDBJ whole genome shotgun (WGS) entry which is preliminary data.</text>
</comment>
<evidence type="ECO:0000256" key="2">
    <source>
        <dbReference type="SAM" id="Phobius"/>
    </source>
</evidence>
<keyword evidence="2" id="KW-0472">Membrane</keyword>
<feature type="region of interest" description="Disordered" evidence="1">
    <location>
        <begin position="50"/>
        <end position="71"/>
    </location>
</feature>
<keyword evidence="2" id="KW-1133">Transmembrane helix</keyword>
<keyword evidence="2" id="KW-0812">Transmembrane</keyword>
<evidence type="ECO:0000313" key="3">
    <source>
        <dbReference type="EMBL" id="MDS0280717.1"/>
    </source>
</evidence>
<protein>
    <submittedName>
        <fullName evidence="3">Uncharacterized protein</fullName>
    </submittedName>
</protein>
<reference evidence="3 4" key="1">
    <citation type="submission" date="2022-06" db="EMBL/GenBank/DDBJ databases">
        <title>Halomicroarcula sp. a new haloarchaeum isolate from saline soil.</title>
        <authorList>
            <person name="Strakova D."/>
            <person name="Galisteo C."/>
            <person name="Sanchez-Porro C."/>
            <person name="Ventosa A."/>
        </authorList>
    </citation>
    <scope>NUCLEOTIDE SEQUENCE [LARGE SCALE GENOMIC DNA]</scope>
    <source>
        <strain evidence="3 4">S3CR25-11</strain>
    </source>
</reference>
<dbReference type="EMBL" id="JAMQOS010000001">
    <property type="protein sequence ID" value="MDS0280717.1"/>
    <property type="molecule type" value="Genomic_DNA"/>
</dbReference>
<dbReference type="RefSeq" id="WP_310898563.1">
    <property type="nucleotide sequence ID" value="NZ_JAMQOS010000001.1"/>
</dbReference>
<feature type="compositionally biased region" description="Acidic residues" evidence="1">
    <location>
        <begin position="53"/>
        <end position="71"/>
    </location>
</feature>
<dbReference type="Proteomes" id="UP001268864">
    <property type="component" value="Unassembled WGS sequence"/>
</dbReference>
<sequence>MYAFQWLQFGGLTEAFSQVVVGAGAVVLLLMLVALGSFAYKSYNGGVEWPDERPEEDGVSEGEDDDEWKFY</sequence>
<evidence type="ECO:0000256" key="1">
    <source>
        <dbReference type="SAM" id="MobiDB-lite"/>
    </source>
</evidence>
<proteinExistence type="predicted"/>
<evidence type="ECO:0000313" key="4">
    <source>
        <dbReference type="Proteomes" id="UP001268864"/>
    </source>
</evidence>
<organism evidence="3 4">
    <name type="scientific">Haloarcula onubensis</name>
    <dbReference type="NCBI Taxonomy" id="2950539"/>
    <lineage>
        <taxon>Archaea</taxon>
        <taxon>Methanobacteriati</taxon>
        <taxon>Methanobacteriota</taxon>
        <taxon>Stenosarchaea group</taxon>
        <taxon>Halobacteria</taxon>
        <taxon>Halobacteriales</taxon>
        <taxon>Haloarculaceae</taxon>
        <taxon>Haloarcula</taxon>
    </lineage>
</organism>
<accession>A0ABU2FKD3</accession>